<name>A0AC61TSD2_9CAUD</name>
<keyword evidence="2" id="KW-1185">Reference proteome</keyword>
<reference evidence="1" key="1">
    <citation type="submission" date="2021-11" db="EMBL/GenBank/DDBJ databases">
        <authorList>
            <person name="Rong C."/>
            <person name="Yang Y."/>
            <person name="Li S."/>
            <person name="Zhou K."/>
            <person name="Xu Y."/>
            <person name="Zhang R."/>
            <person name="Zhang Y."/>
        </authorList>
    </citation>
    <scope>NUCLEOTIDE SEQUENCE</scope>
</reference>
<sequence length="61" mass="7115">MINRSRVISSLLQMFQAEHGTIPTWLVQLHHSATDDLLIARLANWRANYPAHYQQHGIYVM</sequence>
<organism evidence="1 2">
    <name type="scientific">Synechococcus phage S-SZBM1</name>
    <dbReference type="NCBI Taxonomy" id="2926475"/>
    <lineage>
        <taxon>Viruses</taxon>
        <taxon>Duplodnaviria</taxon>
        <taxon>Heunggongvirae</taxon>
        <taxon>Uroviricota</taxon>
        <taxon>Caudoviricetes</taxon>
        <taxon>Pantevenvirales</taxon>
        <taxon>Kyanoviridae</taxon>
        <taxon>Shenzhenivirus</taxon>
        <taxon>Shenzhenivirus sszbm1</taxon>
    </lineage>
</organism>
<evidence type="ECO:0000313" key="1">
    <source>
        <dbReference type="EMBL" id="UNH61133.1"/>
    </source>
</evidence>
<accession>A0AC61TSD2</accession>
<evidence type="ECO:0000313" key="2">
    <source>
        <dbReference type="Proteomes" id="UP000829362"/>
    </source>
</evidence>
<dbReference type="EMBL" id="OL473597">
    <property type="protein sequence ID" value="UNH61133.1"/>
    <property type="molecule type" value="Genomic_DNA"/>
</dbReference>
<gene>
    <name evidence="1" type="ORF">SSZBM1_16</name>
</gene>
<protein>
    <submittedName>
        <fullName evidence="1">Uncharacterized protein</fullName>
    </submittedName>
</protein>
<dbReference type="Proteomes" id="UP000829362">
    <property type="component" value="Segment"/>
</dbReference>
<proteinExistence type="predicted"/>